<reference evidence="1 2" key="1">
    <citation type="submission" date="2016-05" db="EMBL/GenBank/DDBJ databases">
        <title>Genomic Taxonomy of the Vibrionaceae.</title>
        <authorList>
            <person name="Gomez-Gil B."/>
            <person name="Enciso-Ibarra J."/>
        </authorList>
    </citation>
    <scope>NUCLEOTIDE SEQUENCE [LARGE SCALE GENOMIC DNA]</scope>
    <source>
        <strain evidence="1 2">CAIM 1920</strain>
    </source>
</reference>
<accession>A0A1C3EPP0</accession>
<dbReference type="AlphaFoldDB" id="A0A1C3EPP0"/>
<sequence length="80" mass="9743">MRQKKHIWWVTAWIRGKNKLHIIFHTIEHHPRMNFFMRAKVVKDISSTAVLFTLQLLVCWNGWHIGKRNIIKFIESRVYS</sequence>
<dbReference type="EMBL" id="LYBM01000005">
    <property type="protein sequence ID" value="ODA35234.1"/>
    <property type="molecule type" value="Genomic_DNA"/>
</dbReference>
<evidence type="ECO:0000313" key="1">
    <source>
        <dbReference type="EMBL" id="ODA35234.1"/>
    </source>
</evidence>
<organism evidence="1 2">
    <name type="scientific">Veronia pacifica</name>
    <dbReference type="NCBI Taxonomy" id="1080227"/>
    <lineage>
        <taxon>Bacteria</taxon>
        <taxon>Pseudomonadati</taxon>
        <taxon>Pseudomonadota</taxon>
        <taxon>Gammaproteobacteria</taxon>
        <taxon>Vibrionales</taxon>
        <taxon>Vibrionaceae</taxon>
        <taxon>Veronia</taxon>
    </lineage>
</organism>
<gene>
    <name evidence="1" type="ORF">A8L45_04795</name>
</gene>
<proteinExistence type="predicted"/>
<name>A0A1C3EPP0_9GAMM</name>
<dbReference type="Proteomes" id="UP000094936">
    <property type="component" value="Unassembled WGS sequence"/>
</dbReference>
<evidence type="ECO:0000313" key="2">
    <source>
        <dbReference type="Proteomes" id="UP000094936"/>
    </source>
</evidence>
<protein>
    <submittedName>
        <fullName evidence="1">Uncharacterized protein</fullName>
    </submittedName>
</protein>
<keyword evidence="2" id="KW-1185">Reference proteome</keyword>
<comment type="caution">
    <text evidence="1">The sequence shown here is derived from an EMBL/GenBank/DDBJ whole genome shotgun (WGS) entry which is preliminary data.</text>
</comment>